<accession>A0ABM8G3M9</accession>
<evidence type="ECO:0000256" key="1">
    <source>
        <dbReference type="SAM" id="MobiDB-lite"/>
    </source>
</evidence>
<dbReference type="InterPro" id="IPR008928">
    <property type="entry name" value="6-hairpin_glycosidase_sf"/>
</dbReference>
<gene>
    <name evidence="2" type="ORF">GCM10025865_19480</name>
</gene>
<evidence type="ECO:0008006" key="4">
    <source>
        <dbReference type="Google" id="ProtNLM"/>
    </source>
</evidence>
<dbReference type="PANTHER" id="PTHR31616:SF0">
    <property type="entry name" value="GLUCAN 1,4-ALPHA-GLUCOSIDASE"/>
    <property type="match status" value="1"/>
</dbReference>
<protein>
    <recommendedName>
        <fullName evidence="4">Glycoside hydrolase family 15</fullName>
    </recommendedName>
</protein>
<evidence type="ECO:0000313" key="2">
    <source>
        <dbReference type="EMBL" id="BDZ42649.1"/>
    </source>
</evidence>
<dbReference type="InterPro" id="IPR012341">
    <property type="entry name" value="6hp_glycosidase-like_sf"/>
</dbReference>
<dbReference type="Proteomes" id="UP001321475">
    <property type="component" value="Chromosome"/>
</dbReference>
<dbReference type="RefSeq" id="WP_286217100.1">
    <property type="nucleotide sequence ID" value="NZ_AP027729.1"/>
</dbReference>
<dbReference type="EMBL" id="AP027729">
    <property type="protein sequence ID" value="BDZ42649.1"/>
    <property type="molecule type" value="Genomic_DNA"/>
</dbReference>
<proteinExistence type="predicted"/>
<dbReference type="Gene3D" id="1.50.10.10">
    <property type="match status" value="1"/>
</dbReference>
<feature type="compositionally biased region" description="Low complexity" evidence="1">
    <location>
        <begin position="42"/>
        <end position="53"/>
    </location>
</feature>
<sequence>MDGEGSARAATGPRARRRTEPRTEPRTELRARPRREAGAEQPSAPSARPTRSRAVAATAAAALAVGALALHPSGDGPATAQDAALDASTAATIDLYQEGVALTGGRGFVQVAPGSGATYLVGTRVLGTAPQPTVLAARTRDWLASGDVPGAGTRWDDLGRDAILDLHALVGPEGAVVAGPSPYWRYVWPRDASFAAAAMARTGHADEALRILGFLGDVQGDDGSFQARYLPDASGVPDDRGAQSDGAGWVLWATDLTLTEIARSAGPSARLAAADELGTLVERSTAHLLDQVATDDGLPLASPDYWELPTDTLTLGTAAPILAGLEAALRMSDDAAPAGGDVAAREEVALATDRLRAAIVDEFGSQGYPREVDGGPRDAATAFLLPPFQPTALHAAERAWARSVPDMLRPAGGLAPGGSWRDDGVSWTPQTTLYAYAAAANGHRVQAEHWLTWIDEHRTGTGAIPEKVLADGSPAAVAPLAWSAALTVLALTELDPARTDPLAAG</sequence>
<dbReference type="SUPFAM" id="SSF48208">
    <property type="entry name" value="Six-hairpin glycosidases"/>
    <property type="match status" value="1"/>
</dbReference>
<feature type="compositionally biased region" description="Basic and acidic residues" evidence="1">
    <location>
        <begin position="18"/>
        <end position="38"/>
    </location>
</feature>
<keyword evidence="3" id="KW-1185">Reference proteome</keyword>
<organism evidence="2 3">
    <name type="scientific">Paraoerskovia sediminicola</name>
    <dbReference type="NCBI Taxonomy" id="1138587"/>
    <lineage>
        <taxon>Bacteria</taxon>
        <taxon>Bacillati</taxon>
        <taxon>Actinomycetota</taxon>
        <taxon>Actinomycetes</taxon>
        <taxon>Micrococcales</taxon>
        <taxon>Cellulomonadaceae</taxon>
        <taxon>Paraoerskovia</taxon>
    </lineage>
</organism>
<name>A0ABM8G3M9_9CELL</name>
<dbReference type="PANTHER" id="PTHR31616">
    <property type="entry name" value="TREHALASE"/>
    <property type="match status" value="1"/>
</dbReference>
<evidence type="ECO:0000313" key="3">
    <source>
        <dbReference type="Proteomes" id="UP001321475"/>
    </source>
</evidence>
<feature type="region of interest" description="Disordered" evidence="1">
    <location>
        <begin position="1"/>
        <end position="53"/>
    </location>
</feature>
<reference evidence="3" key="1">
    <citation type="journal article" date="2019" name="Int. J. Syst. Evol. Microbiol.">
        <title>The Global Catalogue of Microorganisms (GCM) 10K type strain sequencing project: providing services to taxonomists for standard genome sequencing and annotation.</title>
        <authorList>
            <consortium name="The Broad Institute Genomics Platform"/>
            <consortium name="The Broad Institute Genome Sequencing Center for Infectious Disease"/>
            <person name="Wu L."/>
            <person name="Ma J."/>
        </authorList>
    </citation>
    <scope>NUCLEOTIDE SEQUENCE [LARGE SCALE GENOMIC DNA]</scope>
    <source>
        <strain evidence="3">NBRC 108565</strain>
    </source>
</reference>